<evidence type="ECO:0000313" key="2">
    <source>
        <dbReference type="Proteomes" id="UP001294444"/>
    </source>
</evidence>
<organism evidence="1 2">
    <name type="scientific">Melanopsichium pennsylvanicum</name>
    <dbReference type="NCBI Taxonomy" id="63383"/>
    <lineage>
        <taxon>Eukaryota</taxon>
        <taxon>Fungi</taxon>
        <taxon>Dikarya</taxon>
        <taxon>Basidiomycota</taxon>
        <taxon>Ustilaginomycotina</taxon>
        <taxon>Ustilaginomycetes</taxon>
        <taxon>Ustilaginales</taxon>
        <taxon>Ustilaginaceae</taxon>
        <taxon>Melanopsichium</taxon>
    </lineage>
</organism>
<accession>A0AAJ4XP53</accession>
<dbReference type="AlphaFoldDB" id="A0AAJ4XP53"/>
<dbReference type="EMBL" id="OAPG01000011">
    <property type="protein sequence ID" value="SNX85792.1"/>
    <property type="molecule type" value="Genomic_DNA"/>
</dbReference>
<name>A0AAJ4XP53_9BASI</name>
<proteinExistence type="predicted"/>
<keyword evidence="2" id="KW-1185">Reference proteome</keyword>
<sequence length="122" mass="13101">MYRVRGPSVLYDLRASSLDPRTIRLPLVLRQGASEHARVLSLSIAPLGVDRPMCCSGVALVTAVADAPLAIDTFDIWRVTATRQISVRSVETCSLTGFCPIQLLGSALTLNPKSPPISTRSP</sequence>
<dbReference type="Proteomes" id="UP001294444">
    <property type="component" value="Unassembled WGS sequence"/>
</dbReference>
<comment type="caution">
    <text evidence="1">The sequence shown here is derived from an EMBL/GenBank/DDBJ whole genome shotgun (WGS) entry which is preliminary data.</text>
</comment>
<gene>
    <name evidence="1" type="ORF">MEPE_04501</name>
</gene>
<protein>
    <submittedName>
        <fullName evidence="1">Uncharacterized protein</fullName>
    </submittedName>
</protein>
<evidence type="ECO:0000313" key="1">
    <source>
        <dbReference type="EMBL" id="SNX85792.1"/>
    </source>
</evidence>
<reference evidence="1" key="1">
    <citation type="submission" date="2023-10" db="EMBL/GenBank/DDBJ databases">
        <authorList>
            <person name="Guldener U."/>
        </authorList>
    </citation>
    <scope>NUCLEOTIDE SEQUENCE</scope>
    <source>
        <strain evidence="1">Mp4</strain>
    </source>
</reference>